<dbReference type="Gene3D" id="1.20.120.340">
    <property type="entry name" value="Flagellar protein FliS"/>
    <property type="match status" value="1"/>
</dbReference>
<reference evidence="8" key="1">
    <citation type="journal article" date="2019" name="Int. J. Syst. Evol. Microbiol.">
        <title>The Global Catalogue of Microorganisms (GCM) 10K type strain sequencing project: providing services to taxonomists for standard genome sequencing and annotation.</title>
        <authorList>
            <consortium name="The Broad Institute Genomics Platform"/>
            <consortium name="The Broad Institute Genome Sequencing Center for Infectious Disease"/>
            <person name="Wu L."/>
            <person name="Ma J."/>
        </authorList>
    </citation>
    <scope>NUCLEOTIDE SEQUENCE [LARGE SCALE GENOMIC DNA]</scope>
    <source>
        <strain evidence="8">CECT 8570</strain>
    </source>
</reference>
<dbReference type="InterPro" id="IPR036584">
    <property type="entry name" value="FliS_sf"/>
</dbReference>
<keyword evidence="7" id="KW-0282">Flagellum</keyword>
<proteinExistence type="inferred from homology"/>
<dbReference type="NCBIfam" id="TIGR00208">
    <property type="entry name" value="fliS"/>
    <property type="match status" value="1"/>
</dbReference>
<evidence type="ECO:0000256" key="1">
    <source>
        <dbReference type="ARBA" id="ARBA00004514"/>
    </source>
</evidence>
<dbReference type="PANTHER" id="PTHR34773">
    <property type="entry name" value="FLAGELLAR SECRETION CHAPERONE FLIS"/>
    <property type="match status" value="1"/>
</dbReference>
<dbReference type="Proteomes" id="UP001595840">
    <property type="component" value="Unassembled WGS sequence"/>
</dbReference>
<dbReference type="CDD" id="cd16098">
    <property type="entry name" value="FliS"/>
    <property type="match status" value="1"/>
</dbReference>
<keyword evidence="7" id="KW-0966">Cell projection</keyword>
<dbReference type="Pfam" id="PF02561">
    <property type="entry name" value="FliS"/>
    <property type="match status" value="1"/>
</dbReference>
<dbReference type="RefSeq" id="WP_290263292.1">
    <property type="nucleotide sequence ID" value="NZ_JAUFQG010000004.1"/>
</dbReference>
<evidence type="ECO:0000313" key="8">
    <source>
        <dbReference type="Proteomes" id="UP001595840"/>
    </source>
</evidence>
<keyword evidence="3 6" id="KW-0963">Cytoplasm</keyword>
<dbReference type="PANTHER" id="PTHR34773:SF1">
    <property type="entry name" value="FLAGELLAR SECRETION CHAPERONE FLIS"/>
    <property type="match status" value="1"/>
</dbReference>
<evidence type="ECO:0000256" key="2">
    <source>
        <dbReference type="ARBA" id="ARBA00008787"/>
    </source>
</evidence>
<dbReference type="PIRSF" id="PIRSF039090">
    <property type="entry name" value="Flis"/>
    <property type="match status" value="1"/>
</dbReference>
<evidence type="ECO:0000256" key="5">
    <source>
        <dbReference type="ARBA" id="ARBA00023186"/>
    </source>
</evidence>
<comment type="subcellular location">
    <subcellularLocation>
        <location evidence="1 6">Cytoplasm</location>
        <location evidence="1 6">Cytosol</location>
    </subcellularLocation>
</comment>
<evidence type="ECO:0000313" key="7">
    <source>
        <dbReference type="EMBL" id="MFC4363826.1"/>
    </source>
</evidence>
<comment type="similarity">
    <text evidence="2 6">Belongs to the FliS family.</text>
</comment>
<sequence>MNLRANVNAYTKVRNETAVETANNHRLIELLYDGALERIAQAKGAQQQGRIDVRGIKVSHAINILMGLRDALNPAQGAELAGNLDSLYDYIQRLLLSGHKEGSVEKFDEASKLLNELASAWREIGAMVG</sequence>
<accession>A0ABV8V7F6</accession>
<comment type="caution">
    <text evidence="7">The sequence shown here is derived from an EMBL/GenBank/DDBJ whole genome shotgun (WGS) entry which is preliminary data.</text>
</comment>
<keyword evidence="4 6" id="KW-1005">Bacterial flagellum biogenesis</keyword>
<keyword evidence="7" id="KW-0969">Cilium</keyword>
<evidence type="ECO:0000256" key="6">
    <source>
        <dbReference type="PIRNR" id="PIRNR039090"/>
    </source>
</evidence>
<dbReference type="EMBL" id="JBHSCX010000021">
    <property type="protein sequence ID" value="MFC4363826.1"/>
    <property type="molecule type" value="Genomic_DNA"/>
</dbReference>
<dbReference type="SUPFAM" id="SSF101116">
    <property type="entry name" value="Flagellar export chaperone FliS"/>
    <property type="match status" value="1"/>
</dbReference>
<name>A0ABV8V7F6_9GAMM</name>
<keyword evidence="8" id="KW-1185">Reference proteome</keyword>
<evidence type="ECO:0000256" key="4">
    <source>
        <dbReference type="ARBA" id="ARBA00022795"/>
    </source>
</evidence>
<evidence type="ECO:0000256" key="3">
    <source>
        <dbReference type="ARBA" id="ARBA00022490"/>
    </source>
</evidence>
<organism evidence="7 8">
    <name type="scientific">Simiduia curdlanivorans</name>
    <dbReference type="NCBI Taxonomy" id="1492769"/>
    <lineage>
        <taxon>Bacteria</taxon>
        <taxon>Pseudomonadati</taxon>
        <taxon>Pseudomonadota</taxon>
        <taxon>Gammaproteobacteria</taxon>
        <taxon>Cellvibrionales</taxon>
        <taxon>Cellvibrionaceae</taxon>
        <taxon>Simiduia</taxon>
    </lineage>
</organism>
<dbReference type="InterPro" id="IPR003713">
    <property type="entry name" value="FliS"/>
</dbReference>
<keyword evidence="5" id="KW-0143">Chaperone</keyword>
<gene>
    <name evidence="7" type="primary">fliS</name>
    <name evidence="7" type="ORF">ACFOX3_16030</name>
</gene>
<protein>
    <recommendedName>
        <fullName evidence="6">Flagellar secretion chaperone FliS</fullName>
    </recommendedName>
</protein>